<dbReference type="InterPro" id="IPR052336">
    <property type="entry name" value="MlaD_Phospholipid_Transporter"/>
</dbReference>
<dbReference type="NCBIfam" id="TIGR00996">
    <property type="entry name" value="Mtu_fam_mce"/>
    <property type="match status" value="1"/>
</dbReference>
<feature type="domain" description="Mce/MlaD" evidence="2">
    <location>
        <begin position="43"/>
        <end position="121"/>
    </location>
</feature>
<accession>A0A916U7J5</accession>
<feature type="domain" description="Mammalian cell entry C-terminal" evidence="3">
    <location>
        <begin position="129"/>
        <end position="347"/>
    </location>
</feature>
<feature type="transmembrane region" description="Helical" evidence="1">
    <location>
        <begin position="12"/>
        <end position="36"/>
    </location>
</feature>
<evidence type="ECO:0000256" key="1">
    <source>
        <dbReference type="SAM" id="Phobius"/>
    </source>
</evidence>
<proteinExistence type="predicted"/>
<keyword evidence="1" id="KW-1133">Transmembrane helix</keyword>
<dbReference type="Pfam" id="PF02470">
    <property type="entry name" value="MlaD"/>
    <property type="match status" value="1"/>
</dbReference>
<dbReference type="InterPro" id="IPR024516">
    <property type="entry name" value="Mce_C"/>
</dbReference>
<evidence type="ECO:0000259" key="3">
    <source>
        <dbReference type="Pfam" id="PF11887"/>
    </source>
</evidence>
<dbReference type="GO" id="GO:0005576">
    <property type="term" value="C:extracellular region"/>
    <property type="evidence" value="ECO:0007669"/>
    <property type="project" value="TreeGrafter"/>
</dbReference>
<dbReference type="Proteomes" id="UP000641514">
    <property type="component" value="Unassembled WGS sequence"/>
</dbReference>
<reference evidence="4" key="1">
    <citation type="journal article" date="2014" name="Int. J. Syst. Evol. Microbiol.">
        <title>Complete genome sequence of Corynebacterium casei LMG S-19264T (=DSM 44701T), isolated from a smear-ripened cheese.</title>
        <authorList>
            <consortium name="US DOE Joint Genome Institute (JGI-PGF)"/>
            <person name="Walter F."/>
            <person name="Albersmeier A."/>
            <person name="Kalinowski J."/>
            <person name="Ruckert C."/>
        </authorList>
    </citation>
    <scope>NUCLEOTIDE SEQUENCE</scope>
    <source>
        <strain evidence="4">CGMCC 1.15478</strain>
    </source>
</reference>
<dbReference type="InterPro" id="IPR005693">
    <property type="entry name" value="Mce"/>
</dbReference>
<organism evidence="4 5">
    <name type="scientific">Hoyosella rhizosphaerae</name>
    <dbReference type="NCBI Taxonomy" id="1755582"/>
    <lineage>
        <taxon>Bacteria</taxon>
        <taxon>Bacillati</taxon>
        <taxon>Actinomycetota</taxon>
        <taxon>Actinomycetes</taxon>
        <taxon>Mycobacteriales</taxon>
        <taxon>Hoyosellaceae</taxon>
        <taxon>Hoyosella</taxon>
    </lineage>
</organism>
<dbReference type="EMBL" id="BMJH01000001">
    <property type="protein sequence ID" value="GGC63544.1"/>
    <property type="molecule type" value="Genomic_DNA"/>
</dbReference>
<dbReference type="RefSeq" id="WP_188672151.1">
    <property type="nucleotide sequence ID" value="NZ_BMJH01000001.1"/>
</dbReference>
<keyword evidence="1" id="KW-0472">Membrane</keyword>
<keyword evidence="1" id="KW-0812">Transmembrane</keyword>
<evidence type="ECO:0000259" key="2">
    <source>
        <dbReference type="Pfam" id="PF02470"/>
    </source>
</evidence>
<keyword evidence="5" id="KW-1185">Reference proteome</keyword>
<protein>
    <submittedName>
        <fullName evidence="4">ABC transporter substrate-binding protein</fullName>
    </submittedName>
</protein>
<dbReference type="PANTHER" id="PTHR33371">
    <property type="entry name" value="INTERMEMBRANE PHOSPHOLIPID TRANSPORT SYSTEM BINDING PROTEIN MLAD-RELATED"/>
    <property type="match status" value="1"/>
</dbReference>
<name>A0A916U7J5_9ACTN</name>
<dbReference type="GO" id="GO:0051701">
    <property type="term" value="P:biological process involved in interaction with host"/>
    <property type="evidence" value="ECO:0007669"/>
    <property type="project" value="TreeGrafter"/>
</dbReference>
<comment type="caution">
    <text evidence="4">The sequence shown here is derived from an EMBL/GenBank/DDBJ whole genome shotgun (WGS) entry which is preliminary data.</text>
</comment>
<sequence>MDDDEIEVEYSLKLILLGLAFVAIVAALIAVCILSFKKQFTPTTTVTFVTETVGNSLSREADVKIGGAVVGEVRDLQLAPDGSVEIELALRSDRLDFVPANATARIIPKTLFGERYVEIVAPENPVGIIAAGAVIVEHDEGNAIDAARMYDVFFDLLDAVPPQDLAVTLGALNQALSGRGEAIGNMVDRFGPMVEEINSELPNLEQQLRDLGDVTDVYADAVPDLVAALDTYRTTNATLIESRSAVDGMLDSLSLASADMRGFLDTNGERIVRIAADSRETLELLAQYSPMFGCTAQYFADMGPRIDRVFGGGIDRPGLHLTIQLANPRGGYIPNQDEARFFDTRGPICYEPVHPADGNFPQHPGGAFNTGAYAVPSRNPGPQNLQELPSPLASVGHGGGLFGNADEVDSLRMVYSATTGLAPDDIPGWVTLVGAPVLRGTDVTFAAE</sequence>
<evidence type="ECO:0000313" key="4">
    <source>
        <dbReference type="EMBL" id="GGC63544.1"/>
    </source>
</evidence>
<dbReference type="AlphaFoldDB" id="A0A916U7J5"/>
<dbReference type="Pfam" id="PF11887">
    <property type="entry name" value="Mce4_CUP1"/>
    <property type="match status" value="1"/>
</dbReference>
<reference evidence="4" key="2">
    <citation type="submission" date="2020-09" db="EMBL/GenBank/DDBJ databases">
        <authorList>
            <person name="Sun Q."/>
            <person name="Zhou Y."/>
        </authorList>
    </citation>
    <scope>NUCLEOTIDE SEQUENCE</scope>
    <source>
        <strain evidence="4">CGMCC 1.15478</strain>
    </source>
</reference>
<dbReference type="PANTHER" id="PTHR33371:SF19">
    <property type="entry name" value="MCE-FAMILY PROTEIN MCE4A"/>
    <property type="match status" value="1"/>
</dbReference>
<dbReference type="InterPro" id="IPR003399">
    <property type="entry name" value="Mce/MlaD"/>
</dbReference>
<evidence type="ECO:0000313" key="5">
    <source>
        <dbReference type="Proteomes" id="UP000641514"/>
    </source>
</evidence>
<gene>
    <name evidence="4" type="ORF">GCM10011410_15010</name>
</gene>